<dbReference type="GO" id="GO:0032259">
    <property type="term" value="P:methylation"/>
    <property type="evidence" value="ECO:0007669"/>
    <property type="project" value="UniProtKB-KW"/>
</dbReference>
<evidence type="ECO:0000313" key="6">
    <source>
        <dbReference type="EMBL" id="MET7027771.1"/>
    </source>
</evidence>
<keyword evidence="6" id="KW-0489">Methyltransferase</keyword>
<feature type="transmembrane region" description="Helical" evidence="5">
    <location>
        <begin position="88"/>
        <end position="116"/>
    </location>
</feature>
<feature type="transmembrane region" description="Helical" evidence="5">
    <location>
        <begin position="37"/>
        <end position="58"/>
    </location>
</feature>
<dbReference type="Proteomes" id="UP001549773">
    <property type="component" value="Unassembled WGS sequence"/>
</dbReference>
<dbReference type="InterPro" id="IPR007318">
    <property type="entry name" value="Phopholipid_MeTrfase"/>
</dbReference>
<keyword evidence="2 5" id="KW-0812">Transmembrane</keyword>
<comment type="caution">
    <text evidence="6">The sequence shown here is derived from an EMBL/GenBank/DDBJ whole genome shotgun (WGS) entry which is preliminary data.</text>
</comment>
<dbReference type="Pfam" id="PF04191">
    <property type="entry name" value="PEMT"/>
    <property type="match status" value="1"/>
</dbReference>
<dbReference type="Gene3D" id="1.20.120.1630">
    <property type="match status" value="1"/>
</dbReference>
<keyword evidence="3 5" id="KW-1133">Transmembrane helix</keyword>
<evidence type="ECO:0000313" key="7">
    <source>
        <dbReference type="Proteomes" id="UP001549773"/>
    </source>
</evidence>
<dbReference type="RefSeq" id="WP_354616660.1">
    <property type="nucleotide sequence ID" value="NZ_JBEWYP010000001.1"/>
</dbReference>
<organism evidence="6 7">
    <name type="scientific">Sediminicola luteus</name>
    <dbReference type="NCBI Taxonomy" id="319238"/>
    <lineage>
        <taxon>Bacteria</taxon>
        <taxon>Pseudomonadati</taxon>
        <taxon>Bacteroidota</taxon>
        <taxon>Flavobacteriia</taxon>
        <taxon>Flavobacteriales</taxon>
        <taxon>Flavobacteriaceae</taxon>
        <taxon>Sediminicola</taxon>
    </lineage>
</organism>
<proteinExistence type="predicted"/>
<dbReference type="EC" id="2.1.1.334" evidence="6"/>
<keyword evidence="7" id="KW-1185">Reference proteome</keyword>
<dbReference type="PANTHER" id="PTHR12714:SF24">
    <property type="entry name" value="SLR1182 PROTEIN"/>
    <property type="match status" value="1"/>
</dbReference>
<reference evidence="6 7" key="1">
    <citation type="submission" date="2024-07" db="EMBL/GenBank/DDBJ databases">
        <title>The genome sequence of type strain Sediminicola luteus GDMCC 1.2596T.</title>
        <authorList>
            <person name="Liu Y."/>
        </authorList>
    </citation>
    <scope>NUCLEOTIDE SEQUENCE [LARGE SCALE GENOMIC DNA]</scope>
    <source>
        <strain evidence="6 7">GDMCC 1.2596</strain>
    </source>
</reference>
<comment type="subcellular location">
    <subcellularLocation>
        <location evidence="1">Endomembrane system</location>
        <topology evidence="1">Multi-pass membrane protein</topology>
    </subcellularLocation>
</comment>
<accession>A0ABV2TR75</accession>
<keyword evidence="4 5" id="KW-0472">Membrane</keyword>
<keyword evidence="6" id="KW-0808">Transferase</keyword>
<dbReference type="GO" id="GO:0004671">
    <property type="term" value="F:protein C-terminal S-isoprenylcysteine carboxyl O-methyltransferase activity"/>
    <property type="evidence" value="ECO:0007669"/>
    <property type="project" value="UniProtKB-EC"/>
</dbReference>
<evidence type="ECO:0000256" key="2">
    <source>
        <dbReference type="ARBA" id="ARBA00022692"/>
    </source>
</evidence>
<gene>
    <name evidence="6" type="ORF">ABXZ32_00100</name>
</gene>
<evidence type="ECO:0000256" key="3">
    <source>
        <dbReference type="ARBA" id="ARBA00022989"/>
    </source>
</evidence>
<feature type="transmembrane region" description="Helical" evidence="5">
    <location>
        <begin position="6"/>
        <end position="25"/>
    </location>
</feature>
<dbReference type="EMBL" id="JBEWYP010000001">
    <property type="protein sequence ID" value="MET7027771.1"/>
    <property type="molecule type" value="Genomic_DNA"/>
</dbReference>
<sequence>MKLKLPPALIFVIFGGLMYALDLLLPVGEFDFFGRIWLIRLLLVLGILIGGISLFQFMRAKTTIDPLAPEKSSRLVTNGVYKISRNPMYLALLLLLLAFGLWLGNVFNTLLAAGFVSYMNAFQIIPEEKALVKLFGKEYQQYCIQVRRWF</sequence>
<protein>
    <submittedName>
        <fullName evidence="6">Isoprenylcysteine carboxylmethyltransferase family protein</fullName>
        <ecNumber evidence="6">2.1.1.100</ecNumber>
        <ecNumber evidence="6">2.1.1.334</ecNumber>
    </submittedName>
</protein>
<dbReference type="PANTHER" id="PTHR12714">
    <property type="entry name" value="PROTEIN-S ISOPRENYLCYSTEINE O-METHYLTRANSFERASE"/>
    <property type="match status" value="1"/>
</dbReference>
<evidence type="ECO:0000256" key="4">
    <source>
        <dbReference type="ARBA" id="ARBA00023136"/>
    </source>
</evidence>
<name>A0ABV2TR75_9FLAO</name>
<evidence type="ECO:0000256" key="5">
    <source>
        <dbReference type="SAM" id="Phobius"/>
    </source>
</evidence>
<dbReference type="EC" id="2.1.1.100" evidence="6"/>
<evidence type="ECO:0000256" key="1">
    <source>
        <dbReference type="ARBA" id="ARBA00004127"/>
    </source>
</evidence>